<dbReference type="PATRIC" id="fig|991778.3.peg.93"/>
<evidence type="ECO:0000256" key="1">
    <source>
        <dbReference type="SAM" id="MobiDB-lite"/>
    </source>
</evidence>
<dbReference type="RefSeq" id="WP_007324088.1">
    <property type="nucleotide sequence ID" value="NZ_AFAR01000003.1"/>
</dbReference>
<comment type="caution">
    <text evidence="2">The sequence shown here is derived from an EMBL/GenBank/DDBJ whole genome shotgun (WGS) entry which is preliminary data.</text>
</comment>
<sequence length="168" mass="18216">MIHFPETKLSDIKKDTNMTTRMMVSVTRQDGQLGGGNTAATCQMEIDIDDGWDIDTGLLSDRVHQAFAVCCRQVDRELATCSDARSGGQNSGGRVANVNHSPKSNGRSSSDPRPATEAQVRAIHAIASKTNTRLASHLDEVYGVSSPQRLTLKQASELIGKLKEQLVH</sequence>
<feature type="region of interest" description="Disordered" evidence="1">
    <location>
        <begin position="83"/>
        <end position="117"/>
    </location>
</feature>
<evidence type="ECO:0000313" key="2">
    <source>
        <dbReference type="EMBL" id="EGF29898.1"/>
    </source>
</evidence>
<organism evidence="2 3">
    <name type="scientific">Rhodopirellula baltica WH47</name>
    <dbReference type="NCBI Taxonomy" id="991778"/>
    <lineage>
        <taxon>Bacteria</taxon>
        <taxon>Pseudomonadati</taxon>
        <taxon>Planctomycetota</taxon>
        <taxon>Planctomycetia</taxon>
        <taxon>Pirellulales</taxon>
        <taxon>Pirellulaceae</taxon>
        <taxon>Rhodopirellula</taxon>
    </lineage>
</organism>
<accession>F2AKC1</accession>
<dbReference type="AlphaFoldDB" id="F2AKC1"/>
<gene>
    <name evidence="2" type="ORF">RBWH47_02240</name>
</gene>
<evidence type="ECO:0000313" key="3">
    <source>
        <dbReference type="Proteomes" id="UP000006222"/>
    </source>
</evidence>
<proteinExistence type="predicted"/>
<feature type="compositionally biased region" description="Polar residues" evidence="1">
    <location>
        <begin position="98"/>
        <end position="111"/>
    </location>
</feature>
<name>F2AKC1_RHOBT</name>
<dbReference type="EMBL" id="AFAR01000003">
    <property type="protein sequence ID" value="EGF29898.1"/>
    <property type="molecule type" value="Genomic_DNA"/>
</dbReference>
<reference evidence="2 3" key="1">
    <citation type="journal article" date="2013" name="Mar. Genomics">
        <title>Expression of sulfatases in Rhodopirellula baltica and the diversity of sulfatases in the genus Rhodopirellula.</title>
        <authorList>
            <person name="Wegner C.E."/>
            <person name="Richter-Heitmann T."/>
            <person name="Klindworth A."/>
            <person name="Klockow C."/>
            <person name="Richter M."/>
            <person name="Achstetter T."/>
            <person name="Glockner F.O."/>
            <person name="Harder J."/>
        </authorList>
    </citation>
    <scope>NUCLEOTIDE SEQUENCE [LARGE SCALE GENOMIC DNA]</scope>
    <source>
        <strain evidence="2 3">WH47</strain>
    </source>
</reference>
<protein>
    <submittedName>
        <fullName evidence="2">Uncharacterized protein</fullName>
    </submittedName>
</protein>
<dbReference type="Proteomes" id="UP000006222">
    <property type="component" value="Unassembled WGS sequence"/>
</dbReference>